<dbReference type="GO" id="GO:0008360">
    <property type="term" value="P:regulation of cell shape"/>
    <property type="evidence" value="ECO:0007669"/>
    <property type="project" value="UniProtKB-KW"/>
</dbReference>
<keyword evidence="4 13" id="KW-0132">Cell division</keyword>
<dbReference type="CDD" id="cd01555">
    <property type="entry name" value="UdpNAET"/>
    <property type="match status" value="1"/>
</dbReference>
<dbReference type="NCBIfam" id="TIGR01072">
    <property type="entry name" value="murA"/>
    <property type="match status" value="1"/>
</dbReference>
<feature type="binding site" evidence="13">
    <location>
        <position position="101"/>
    </location>
    <ligand>
        <name>UDP-N-acetyl-alpha-D-glucosamine</name>
        <dbReference type="ChEBI" id="CHEBI:57705"/>
    </ligand>
</feature>
<evidence type="ECO:0000256" key="3">
    <source>
        <dbReference type="ARBA" id="ARBA00022490"/>
    </source>
</evidence>
<sequence length="431" mass="45766">MDRIHIRGGQRLRGSIRIGGAKNAALPLMAASLLSEETLTLSNLPHLVDITTMTHLLAELGVEVGMNGHNPNDGHMGRVFELTAHDVGKTVAPYEVVRRMRASVLVLGPLLARYGKGKVSLPGGCAIGTRPVDIHLSALEQMGAEIELQEGYIMAQAPDGLKGAHITFPMVSVGATENLLMAATLAEGETILSNSAREPEITDLANCLVAMGAKIEGIGSDTLRIQGVEKLHAAEYSVLPDRIETGSYAVAAAITGGDITLTGTRLDLIESVAEVMAKCGVNIEEVEDGIRVWCDGPLKGVDIMTEPYPAFPTDMQAQMMVLMTVANGASMITESIFENRFMHVPELSRMGADVNVHGRSAIVRGVDQLSGAPVMATDLRASMSLVLAGLAAEGETIVNRVYHLDRGYEALEQKLSACGAIIEREKGAPAE</sequence>
<dbReference type="GO" id="GO:0019277">
    <property type="term" value="P:UDP-N-acetylgalactosamine biosynthetic process"/>
    <property type="evidence" value="ECO:0007669"/>
    <property type="project" value="InterPro"/>
</dbReference>
<feature type="modified residue" description="2-(S-cysteinyl)pyruvic acid O-phosphothioketal" evidence="13">
    <location>
        <position position="125"/>
    </location>
</feature>
<feature type="domain" description="Enolpyruvate transferase" evidence="14">
    <location>
        <begin position="7"/>
        <end position="415"/>
    </location>
</feature>
<protein>
    <recommendedName>
        <fullName evidence="13">UDP-N-acetylglucosamine 1-carboxyvinyltransferase</fullName>
        <ecNumber evidence="13">2.5.1.7</ecNumber>
    </recommendedName>
    <alternativeName>
        <fullName evidence="13">Enoylpyruvate transferase</fullName>
    </alternativeName>
    <alternativeName>
        <fullName evidence="13">UDP-N-acetylglucosamine enolpyruvyl transferase</fullName>
        <shortName evidence="13">EPT</shortName>
    </alternativeName>
</protein>
<feature type="active site" description="Proton donor" evidence="13">
    <location>
        <position position="125"/>
    </location>
</feature>
<keyword evidence="3 13" id="KW-0963">Cytoplasm</keyword>
<dbReference type="GO" id="GO:0051301">
    <property type="term" value="P:cell division"/>
    <property type="evidence" value="ECO:0007669"/>
    <property type="project" value="UniProtKB-KW"/>
</dbReference>
<comment type="pathway">
    <text evidence="2 13">Cell wall biogenesis; peptidoglycan biosynthesis.</text>
</comment>
<dbReference type="Pfam" id="PF00275">
    <property type="entry name" value="EPSP_synthase"/>
    <property type="match status" value="1"/>
</dbReference>
<dbReference type="FunFam" id="3.65.10.10:FF:000001">
    <property type="entry name" value="UDP-N-acetylglucosamine 1-carboxyvinyltransferase"/>
    <property type="match status" value="1"/>
</dbReference>
<dbReference type="Gene3D" id="3.65.10.10">
    <property type="entry name" value="Enolpyruvate transferase domain"/>
    <property type="match status" value="2"/>
</dbReference>
<evidence type="ECO:0000256" key="5">
    <source>
        <dbReference type="ARBA" id="ARBA00022679"/>
    </source>
</evidence>
<dbReference type="InterPro" id="IPR036968">
    <property type="entry name" value="Enolpyruvate_Tfrase_sf"/>
</dbReference>
<evidence type="ECO:0000256" key="12">
    <source>
        <dbReference type="ARBA" id="ARBA00047527"/>
    </source>
</evidence>
<dbReference type="InterPro" id="IPR050068">
    <property type="entry name" value="MurA_subfamily"/>
</dbReference>
<dbReference type="EMBL" id="FLYE01000023">
    <property type="protein sequence ID" value="SCA56758.1"/>
    <property type="molecule type" value="Genomic_DNA"/>
</dbReference>
<dbReference type="InterPro" id="IPR005750">
    <property type="entry name" value="UDP_GlcNAc_COvinyl_MurA"/>
</dbReference>
<dbReference type="GO" id="GO:0005737">
    <property type="term" value="C:cytoplasm"/>
    <property type="evidence" value="ECO:0007669"/>
    <property type="project" value="UniProtKB-SubCell"/>
</dbReference>
<evidence type="ECO:0000256" key="10">
    <source>
        <dbReference type="ARBA" id="ARBA00023317"/>
    </source>
</evidence>
<evidence type="ECO:0000256" key="8">
    <source>
        <dbReference type="ARBA" id="ARBA00023306"/>
    </source>
</evidence>
<evidence type="ECO:0000256" key="13">
    <source>
        <dbReference type="HAMAP-Rule" id="MF_00111"/>
    </source>
</evidence>
<dbReference type="EC" id="2.5.1.7" evidence="13"/>
<accession>A0A1C3RHJ9</accession>
<feature type="binding site" evidence="13">
    <location>
        <position position="336"/>
    </location>
    <ligand>
        <name>UDP-N-acetyl-alpha-D-glucosamine</name>
        <dbReference type="ChEBI" id="CHEBI:57705"/>
    </ligand>
</feature>
<dbReference type="UniPathway" id="UPA00219"/>
<dbReference type="InterPro" id="IPR013792">
    <property type="entry name" value="RNA3'P_cycl/enolpyr_Trfase_a/b"/>
</dbReference>
<feature type="binding site" evidence="13">
    <location>
        <begin position="22"/>
        <end position="23"/>
    </location>
    <ligand>
        <name>phosphoenolpyruvate</name>
        <dbReference type="ChEBI" id="CHEBI:58702"/>
    </ligand>
</feature>
<keyword evidence="5 13" id="KW-0808">Transferase</keyword>
<evidence type="ECO:0000313" key="15">
    <source>
        <dbReference type="EMBL" id="SCA56758.1"/>
    </source>
</evidence>
<dbReference type="PANTHER" id="PTHR43783">
    <property type="entry name" value="UDP-N-ACETYLGLUCOSAMINE 1-CARBOXYVINYLTRANSFERASE"/>
    <property type="match status" value="1"/>
</dbReference>
<keyword evidence="8 13" id="KW-0131">Cell cycle</keyword>
<dbReference type="GO" id="GO:0071555">
    <property type="term" value="P:cell wall organization"/>
    <property type="evidence" value="ECO:0007669"/>
    <property type="project" value="UniProtKB-KW"/>
</dbReference>
<evidence type="ECO:0000256" key="4">
    <source>
        <dbReference type="ARBA" id="ARBA00022618"/>
    </source>
</evidence>
<comment type="subcellular location">
    <subcellularLocation>
        <location evidence="1 13">Cytoplasm</location>
    </subcellularLocation>
</comment>
<comment type="catalytic activity">
    <reaction evidence="12 13">
        <text>phosphoenolpyruvate + UDP-N-acetyl-alpha-D-glucosamine = UDP-N-acetyl-3-O-(1-carboxyvinyl)-alpha-D-glucosamine + phosphate</text>
        <dbReference type="Rhea" id="RHEA:18681"/>
        <dbReference type="ChEBI" id="CHEBI:43474"/>
        <dbReference type="ChEBI" id="CHEBI:57705"/>
        <dbReference type="ChEBI" id="CHEBI:58702"/>
        <dbReference type="ChEBI" id="CHEBI:68483"/>
        <dbReference type="EC" id="2.5.1.7"/>
    </reaction>
</comment>
<organism evidence="15 16">
    <name type="scientific">Candidatus Terasakiella magnetica</name>
    <dbReference type="NCBI Taxonomy" id="1867952"/>
    <lineage>
        <taxon>Bacteria</taxon>
        <taxon>Pseudomonadati</taxon>
        <taxon>Pseudomonadota</taxon>
        <taxon>Alphaproteobacteria</taxon>
        <taxon>Rhodospirillales</taxon>
        <taxon>Terasakiellaceae</taxon>
        <taxon>Terasakiella</taxon>
    </lineage>
</organism>
<dbReference type="PANTHER" id="PTHR43783:SF1">
    <property type="entry name" value="UDP-N-ACETYLGLUCOSAMINE 1-CARBOXYVINYLTRANSFERASE"/>
    <property type="match status" value="1"/>
</dbReference>
<dbReference type="OrthoDB" id="9803760at2"/>
<feature type="binding site" evidence="13">
    <location>
        <position position="314"/>
    </location>
    <ligand>
        <name>UDP-N-acetyl-alpha-D-glucosamine</name>
        <dbReference type="ChEBI" id="CHEBI:57705"/>
    </ligand>
</feature>
<evidence type="ECO:0000256" key="2">
    <source>
        <dbReference type="ARBA" id="ARBA00004752"/>
    </source>
</evidence>
<evidence type="ECO:0000256" key="7">
    <source>
        <dbReference type="ARBA" id="ARBA00022984"/>
    </source>
</evidence>
<keyword evidence="10 13" id="KW-0670">Pyruvate</keyword>
<comment type="similarity">
    <text evidence="11 13">Belongs to the EPSP synthase family. MurA subfamily.</text>
</comment>
<keyword evidence="6 13" id="KW-0133">Cell shape</keyword>
<evidence type="ECO:0000256" key="9">
    <source>
        <dbReference type="ARBA" id="ARBA00023316"/>
    </source>
</evidence>
<dbReference type="GO" id="GO:0009252">
    <property type="term" value="P:peptidoglycan biosynthetic process"/>
    <property type="evidence" value="ECO:0007669"/>
    <property type="project" value="UniProtKB-UniRule"/>
</dbReference>
<evidence type="ECO:0000256" key="11">
    <source>
        <dbReference type="ARBA" id="ARBA00038367"/>
    </source>
</evidence>
<dbReference type="AlphaFoldDB" id="A0A1C3RHJ9"/>
<comment type="function">
    <text evidence="13">Cell wall formation. Adds enolpyruvyl to UDP-N-acetylglucosamine.</text>
</comment>
<proteinExistence type="inferred from homology"/>
<keyword evidence="16" id="KW-1185">Reference proteome</keyword>
<comment type="caution">
    <text evidence="13">Lacks conserved residue(s) required for the propagation of feature annotation.</text>
</comment>
<evidence type="ECO:0000259" key="14">
    <source>
        <dbReference type="Pfam" id="PF00275"/>
    </source>
</evidence>
<gene>
    <name evidence="13 15" type="primary">murA</name>
    <name evidence="15" type="ORF">MTBPR1_30128</name>
</gene>
<reference evidence="15 16" key="1">
    <citation type="submission" date="2016-07" db="EMBL/GenBank/DDBJ databases">
        <authorList>
            <person name="Lefevre C.T."/>
        </authorList>
    </citation>
    <scope>NUCLEOTIDE SEQUENCE [LARGE SCALE GENOMIC DNA]</scope>
    <source>
        <strain evidence="15">PR1</strain>
    </source>
</reference>
<dbReference type="Proteomes" id="UP000231658">
    <property type="component" value="Unassembled WGS sequence"/>
</dbReference>
<evidence type="ECO:0000256" key="6">
    <source>
        <dbReference type="ARBA" id="ARBA00022960"/>
    </source>
</evidence>
<name>A0A1C3RHJ9_9PROT</name>
<dbReference type="STRING" id="1867952.MTBPR1_30128"/>
<dbReference type="NCBIfam" id="NF006873">
    <property type="entry name" value="PRK09369.1"/>
    <property type="match status" value="1"/>
</dbReference>
<dbReference type="HAMAP" id="MF_00111">
    <property type="entry name" value="MurA"/>
    <property type="match status" value="1"/>
</dbReference>
<evidence type="ECO:0000313" key="16">
    <source>
        <dbReference type="Proteomes" id="UP000231658"/>
    </source>
</evidence>
<dbReference type="InterPro" id="IPR001986">
    <property type="entry name" value="Enolpyruvate_Tfrase_dom"/>
</dbReference>
<dbReference type="RefSeq" id="WP_069188832.1">
    <property type="nucleotide sequence ID" value="NZ_FLYE01000023.1"/>
</dbReference>
<dbReference type="GO" id="GO:0008760">
    <property type="term" value="F:UDP-N-acetylglucosamine 1-carboxyvinyltransferase activity"/>
    <property type="evidence" value="ECO:0007669"/>
    <property type="project" value="UniProtKB-UniRule"/>
</dbReference>
<keyword evidence="7 13" id="KW-0573">Peptidoglycan synthesis</keyword>
<keyword evidence="9 13" id="KW-0961">Cell wall biogenesis/degradation</keyword>
<evidence type="ECO:0000256" key="1">
    <source>
        <dbReference type="ARBA" id="ARBA00004496"/>
    </source>
</evidence>
<dbReference type="SUPFAM" id="SSF55205">
    <property type="entry name" value="EPT/RTPC-like"/>
    <property type="match status" value="1"/>
</dbReference>